<evidence type="ECO:0000256" key="2">
    <source>
        <dbReference type="PIRSR" id="PIRSR601461-1"/>
    </source>
</evidence>
<reference evidence="6" key="1">
    <citation type="journal article" date="2017" name="Nucleic Acids Res.">
        <title>Proteogenomics produces comprehensive and highly accurate protein-coding gene annotation in a complete genome assembly of Malassezia sympodialis.</title>
        <authorList>
            <person name="Zhu Y."/>
            <person name="Engstroem P.G."/>
            <person name="Tellgren-Roth C."/>
            <person name="Baudo C.D."/>
            <person name="Kennell J.C."/>
            <person name="Sun S."/>
            <person name="Billmyre R.B."/>
            <person name="Schroeder M.S."/>
            <person name="Andersson A."/>
            <person name="Holm T."/>
            <person name="Sigurgeirsson B."/>
            <person name="Wu G."/>
            <person name="Sankaranarayanan S.R."/>
            <person name="Siddharthan R."/>
            <person name="Sanyal K."/>
            <person name="Lundeberg J."/>
            <person name="Nystedt B."/>
            <person name="Boekhout T."/>
            <person name="Dawson T.L. Jr."/>
            <person name="Heitman J."/>
            <person name="Scheynius A."/>
            <person name="Lehtioe J."/>
        </authorList>
    </citation>
    <scope>NUCLEOTIDE SEQUENCE [LARGE SCALE GENOMIC DNA]</scope>
    <source>
        <strain evidence="6">ATCC 42132</strain>
    </source>
</reference>
<proteinExistence type="inferred from homology"/>
<sequence length="394" mass="42599">MYYIMLLHLKVVVGLVTATLAAAESAGNFSIPLTRRQDPAQIGEDQITTFSGDFSHAVIKYSTALENYFRNTGKQHPLQALQLSKRGSEGSVGLRNVDNGLLWTGQVQFGFPPQSVYVDFDTGSADMLVNHGAYNPGLSISSHNTKKSFSSTYSDGRKANGTIYTDDFSIGGIKGKHVAVGLSKKEFIASRESPNKGISGLSMPSIQTFPSSYKPFFQTLREQGAVSQGIFQFTIKTGSGSSLHLGGIDSSKYTGSITWVDFDPSDGFYVASASINGKDIRTIIDSGTSLIIGPPNEVKEVLKSIDGVTISDQNGQVMATFPCKENPKVNIKYGSKTFPLANTHLKQNSTTCVLPIMGRSGLPMKAWIMGDPFFQSATVIFDQDKHRLGFAKQA</sequence>
<dbReference type="SUPFAM" id="SSF50630">
    <property type="entry name" value="Acid proteases"/>
    <property type="match status" value="1"/>
</dbReference>
<dbReference type="InterPro" id="IPR021109">
    <property type="entry name" value="Peptidase_aspartic_dom_sf"/>
</dbReference>
<dbReference type="Pfam" id="PF00026">
    <property type="entry name" value="Asp"/>
    <property type="match status" value="1"/>
</dbReference>
<dbReference type="InterPro" id="IPR034164">
    <property type="entry name" value="Pepsin-like_dom"/>
</dbReference>
<dbReference type="OMA" id="GIMGANE"/>
<organism evidence="5 6">
    <name type="scientific">Malassezia sympodialis (strain ATCC 42132)</name>
    <name type="common">Atopic eczema-associated yeast</name>
    <dbReference type="NCBI Taxonomy" id="1230383"/>
    <lineage>
        <taxon>Eukaryota</taxon>
        <taxon>Fungi</taxon>
        <taxon>Dikarya</taxon>
        <taxon>Basidiomycota</taxon>
        <taxon>Ustilaginomycotina</taxon>
        <taxon>Malasseziomycetes</taxon>
        <taxon>Malasseziales</taxon>
        <taxon>Malasseziaceae</taxon>
        <taxon>Malassezia</taxon>
    </lineage>
</organism>
<dbReference type="PANTHER" id="PTHR47966">
    <property type="entry name" value="BETA-SITE APP-CLEAVING ENZYME, ISOFORM A-RELATED"/>
    <property type="match status" value="1"/>
</dbReference>
<gene>
    <name evidence="5" type="ORF">MSYG_0904</name>
</gene>
<accession>A0A1M8A265</accession>
<evidence type="ECO:0000256" key="3">
    <source>
        <dbReference type="SAM" id="SignalP"/>
    </source>
</evidence>
<evidence type="ECO:0000313" key="6">
    <source>
        <dbReference type="Proteomes" id="UP000186303"/>
    </source>
</evidence>
<dbReference type="AlphaFoldDB" id="A0A1M8A265"/>
<evidence type="ECO:0000313" key="5">
    <source>
        <dbReference type="EMBL" id="SHO76566.1"/>
    </source>
</evidence>
<dbReference type="PANTHER" id="PTHR47966:SF57">
    <property type="entry name" value="PEPTIDASE A1 DOMAIN-CONTAINING PROTEIN"/>
    <property type="match status" value="1"/>
</dbReference>
<feature type="active site" evidence="2">
    <location>
        <position position="285"/>
    </location>
</feature>
<dbReference type="CDD" id="cd05471">
    <property type="entry name" value="pepsin_like"/>
    <property type="match status" value="1"/>
</dbReference>
<name>A0A1M8A265_MALS4</name>
<dbReference type="InterPro" id="IPR001461">
    <property type="entry name" value="Aspartic_peptidase_A1"/>
</dbReference>
<keyword evidence="3" id="KW-0732">Signal</keyword>
<dbReference type="InterPro" id="IPR033121">
    <property type="entry name" value="PEPTIDASE_A1"/>
</dbReference>
<comment type="similarity">
    <text evidence="1">Belongs to the peptidase A1 family.</text>
</comment>
<feature type="chain" id="PRO_5012410224" evidence="3">
    <location>
        <begin position="24"/>
        <end position="394"/>
    </location>
</feature>
<dbReference type="EMBL" id="LT671822">
    <property type="protein sequence ID" value="SHO76566.1"/>
    <property type="molecule type" value="Genomic_DNA"/>
</dbReference>
<dbReference type="PROSITE" id="PS51767">
    <property type="entry name" value="PEPTIDASE_A1"/>
    <property type="match status" value="1"/>
</dbReference>
<dbReference type="Gene3D" id="2.40.70.10">
    <property type="entry name" value="Acid Proteases"/>
    <property type="match status" value="2"/>
</dbReference>
<protein>
    <submittedName>
        <fullName evidence="5">Similar to S.cerevisiae protein YPS3 (Aspartic protease)</fullName>
    </submittedName>
</protein>
<feature type="signal peptide" evidence="3">
    <location>
        <begin position="1"/>
        <end position="23"/>
    </location>
</feature>
<keyword evidence="6" id="KW-1185">Reference proteome</keyword>
<dbReference type="PRINTS" id="PR00792">
    <property type="entry name" value="PEPSIN"/>
</dbReference>
<keyword evidence="5" id="KW-0645">Protease</keyword>
<dbReference type="OrthoDB" id="15189at2759"/>
<keyword evidence="5" id="KW-0378">Hydrolase</keyword>
<dbReference type="VEuPathDB" id="FungiDB:MSYG_0904"/>
<feature type="active site" evidence="2">
    <location>
        <position position="121"/>
    </location>
</feature>
<feature type="domain" description="Peptidase A1" evidence="4">
    <location>
        <begin position="103"/>
        <end position="391"/>
    </location>
</feature>
<dbReference type="GO" id="GO:0004190">
    <property type="term" value="F:aspartic-type endopeptidase activity"/>
    <property type="evidence" value="ECO:0007669"/>
    <property type="project" value="InterPro"/>
</dbReference>
<evidence type="ECO:0000256" key="1">
    <source>
        <dbReference type="ARBA" id="ARBA00007447"/>
    </source>
</evidence>
<evidence type="ECO:0000259" key="4">
    <source>
        <dbReference type="PROSITE" id="PS51767"/>
    </source>
</evidence>
<dbReference type="GO" id="GO:0006508">
    <property type="term" value="P:proteolysis"/>
    <property type="evidence" value="ECO:0007669"/>
    <property type="project" value="UniProtKB-KW"/>
</dbReference>
<dbReference type="Proteomes" id="UP000186303">
    <property type="component" value="Chromosome 2"/>
</dbReference>